<dbReference type="Proteomes" id="UP001230685">
    <property type="component" value="Unassembled WGS sequence"/>
</dbReference>
<keyword evidence="2 5" id="KW-0418">Kinase</keyword>
<dbReference type="EC" id="2.7.4.16" evidence="2"/>
<proteinExistence type="inferred from homology"/>
<name>A0ABT9ENU8_9SPHN</name>
<feature type="binding site" evidence="2">
    <location>
        <position position="295"/>
    </location>
    <ligand>
        <name>substrate</name>
    </ligand>
</feature>
<comment type="caution">
    <text evidence="5">The sequence shown here is derived from an EMBL/GenBank/DDBJ whole genome shotgun (WGS) entry which is preliminary data.</text>
</comment>
<dbReference type="EMBL" id="JAUUDS010000011">
    <property type="protein sequence ID" value="MDP1028631.1"/>
    <property type="molecule type" value="Genomic_DNA"/>
</dbReference>
<feature type="binding site" evidence="2">
    <location>
        <position position="110"/>
    </location>
    <ligand>
        <name>Mg(2+)</name>
        <dbReference type="ChEBI" id="CHEBI:18420"/>
        <label>1</label>
    </ligand>
</feature>
<dbReference type="Pfam" id="PF00586">
    <property type="entry name" value="AIRS"/>
    <property type="match status" value="1"/>
</dbReference>
<dbReference type="PANTHER" id="PTHR30270">
    <property type="entry name" value="THIAMINE-MONOPHOSPHATE KINASE"/>
    <property type="match status" value="1"/>
</dbReference>
<feature type="binding site" evidence="2">
    <location>
        <position position="35"/>
    </location>
    <ligand>
        <name>Mg(2+)</name>
        <dbReference type="ChEBI" id="CHEBI:18420"/>
        <label>4</label>
    </ligand>
</feature>
<comment type="catalytic activity">
    <reaction evidence="2">
        <text>thiamine phosphate + ATP = thiamine diphosphate + ADP</text>
        <dbReference type="Rhea" id="RHEA:15913"/>
        <dbReference type="ChEBI" id="CHEBI:30616"/>
        <dbReference type="ChEBI" id="CHEBI:37575"/>
        <dbReference type="ChEBI" id="CHEBI:58937"/>
        <dbReference type="ChEBI" id="CHEBI:456216"/>
        <dbReference type="EC" id="2.7.4.16"/>
    </reaction>
</comment>
<evidence type="ECO:0000259" key="3">
    <source>
        <dbReference type="Pfam" id="PF00586"/>
    </source>
</evidence>
<dbReference type="InterPro" id="IPR036676">
    <property type="entry name" value="PurM-like_C_sf"/>
</dbReference>
<keyword evidence="6" id="KW-1185">Reference proteome</keyword>
<keyword evidence="1 2" id="KW-0784">Thiamine biosynthesis</keyword>
<keyword evidence="2" id="KW-0547">Nucleotide-binding</keyword>
<accession>A0ABT9ENU8</accession>
<feature type="domain" description="PurM-like N-terminal" evidence="3">
    <location>
        <begin position="24"/>
        <end position="129"/>
    </location>
</feature>
<feature type="binding site" evidence="2">
    <location>
        <position position="198"/>
    </location>
    <ligand>
        <name>ATP</name>
        <dbReference type="ChEBI" id="CHEBI:30616"/>
    </ligand>
</feature>
<dbReference type="CDD" id="cd02194">
    <property type="entry name" value="ThiL"/>
    <property type="match status" value="1"/>
</dbReference>
<keyword evidence="2 5" id="KW-0808">Transferase</keyword>
<dbReference type="SUPFAM" id="SSF56042">
    <property type="entry name" value="PurM C-terminal domain-like"/>
    <property type="match status" value="1"/>
</dbReference>
<feature type="binding site" evidence="2">
    <location>
        <begin position="109"/>
        <end position="110"/>
    </location>
    <ligand>
        <name>ATP</name>
        <dbReference type="ChEBI" id="CHEBI:30616"/>
    </ligand>
</feature>
<feature type="binding site" evidence="2">
    <location>
        <position position="199"/>
    </location>
    <ligand>
        <name>Mg(2+)</name>
        <dbReference type="ChEBI" id="CHEBI:18420"/>
        <label>5</label>
    </ligand>
</feature>
<protein>
    <recommendedName>
        <fullName evidence="2">Thiamine-monophosphate kinase</fullName>
        <shortName evidence="2">TMP kinase</shortName>
        <shortName evidence="2">Thiamine-phosphate kinase</shortName>
        <ecNumber evidence="2">2.7.4.16</ecNumber>
    </recommendedName>
</protein>
<comment type="caution">
    <text evidence="2">Lacks conserved residue(s) required for the propagation of feature annotation.</text>
</comment>
<reference evidence="5 6" key="1">
    <citation type="submission" date="2023-07" db="EMBL/GenBank/DDBJ databases">
        <authorList>
            <person name="Kim M.K."/>
        </authorList>
    </citation>
    <scope>NUCLEOTIDE SEQUENCE [LARGE SCALE GENOMIC DNA]</scope>
    <source>
        <strain evidence="5 6">KR1UV-12</strain>
    </source>
</reference>
<keyword evidence="2" id="KW-0067">ATP-binding</keyword>
<sequence>MTEAEFLARLRTLPLHPGAHGLRDDAAVLAGMVVTTDTLVEGVHFLPGDPPADVAWKLVATNLSDLAAKGALVEGIMLNHPLTDTVWDSDFLDGLAAVLAAFDCPLIGGDTVSLLPGAPRVLTVTAFGVDAAAPARTGARAGDVLWVTGTIGDAGQGLAIAKGAAGDAALLARYRRPVPRLAEGRALAPFAHAMMDVSDGLLIDAGRMAAASGLAVTVDLATVPLSAAYRASAGDDLAARLVAATAGDDYELLFAAPSDWTPAVAATRIGRFAEGEGLSLWHDREPVEVPARLGFEHGVI</sequence>
<keyword evidence="2" id="KW-0460">Magnesium</keyword>
<dbReference type="PANTHER" id="PTHR30270:SF0">
    <property type="entry name" value="THIAMINE-MONOPHOSPHATE KINASE"/>
    <property type="match status" value="1"/>
</dbReference>
<evidence type="ECO:0000256" key="2">
    <source>
        <dbReference type="HAMAP-Rule" id="MF_02128"/>
    </source>
</evidence>
<feature type="binding site" evidence="2">
    <location>
        <position position="196"/>
    </location>
    <ligand>
        <name>Mg(2+)</name>
        <dbReference type="ChEBI" id="CHEBI:18420"/>
        <label>3</label>
    </ligand>
</feature>
<feature type="binding site" evidence="2">
    <location>
        <position position="25"/>
    </location>
    <ligand>
        <name>Mg(2+)</name>
        <dbReference type="ChEBI" id="CHEBI:18420"/>
        <label>4</label>
    </ligand>
</feature>
<dbReference type="Pfam" id="PF02769">
    <property type="entry name" value="AIRS_C"/>
    <property type="match status" value="1"/>
</dbReference>
<feature type="binding site" evidence="2">
    <location>
        <position position="65"/>
    </location>
    <ligand>
        <name>Mg(2+)</name>
        <dbReference type="ChEBI" id="CHEBI:18420"/>
        <label>2</label>
    </ligand>
</feature>
<dbReference type="Gene3D" id="3.30.1330.10">
    <property type="entry name" value="PurM-like, N-terminal domain"/>
    <property type="match status" value="1"/>
</dbReference>
<organism evidence="5 6">
    <name type="scientific">Sphingomonas aurea</name>
    <dbReference type="NCBI Taxonomy" id="3063994"/>
    <lineage>
        <taxon>Bacteria</taxon>
        <taxon>Pseudomonadati</taxon>
        <taxon>Pseudomonadota</taxon>
        <taxon>Alphaproteobacteria</taxon>
        <taxon>Sphingomonadales</taxon>
        <taxon>Sphingomonadaceae</taxon>
        <taxon>Sphingomonas</taxon>
    </lineage>
</organism>
<feature type="binding site" evidence="2">
    <location>
        <position position="25"/>
    </location>
    <ligand>
        <name>Mg(2+)</name>
        <dbReference type="ChEBI" id="CHEBI:18420"/>
        <label>3</label>
    </ligand>
</feature>
<gene>
    <name evidence="2 5" type="primary">thiL</name>
    <name evidence="5" type="ORF">Q5H91_15515</name>
</gene>
<dbReference type="HAMAP" id="MF_02128">
    <property type="entry name" value="TMP_kinase"/>
    <property type="match status" value="1"/>
</dbReference>
<feature type="domain" description="PurM-like C-terminal" evidence="4">
    <location>
        <begin position="140"/>
        <end position="228"/>
    </location>
</feature>
<dbReference type="InterPro" id="IPR006283">
    <property type="entry name" value="ThiL-like"/>
</dbReference>
<feature type="binding site" evidence="2">
    <location>
        <position position="44"/>
    </location>
    <ligand>
        <name>substrate</name>
    </ligand>
</feature>
<comment type="miscellaneous">
    <text evidence="2">Reaction mechanism of ThiL seems to utilize a direct, inline transfer of the gamma-phosphate of ATP to TMP rather than a phosphorylated enzyme intermediate.</text>
</comment>
<feature type="binding site" evidence="2">
    <location>
        <position position="36"/>
    </location>
    <ligand>
        <name>Mg(2+)</name>
        <dbReference type="ChEBI" id="CHEBI:18420"/>
        <label>1</label>
    </ligand>
</feature>
<comment type="similarity">
    <text evidence="2">Belongs to the thiamine-monophosphate kinase family.</text>
</comment>
<feature type="binding site" evidence="2">
    <location>
        <position position="65"/>
    </location>
    <ligand>
        <name>Mg(2+)</name>
        <dbReference type="ChEBI" id="CHEBI:18420"/>
        <label>4</label>
    </ligand>
</feature>
<feature type="binding site" evidence="2">
    <location>
        <position position="65"/>
    </location>
    <ligand>
        <name>Mg(2+)</name>
        <dbReference type="ChEBI" id="CHEBI:18420"/>
        <label>3</label>
    </ligand>
</feature>
<dbReference type="PIRSF" id="PIRSF005303">
    <property type="entry name" value="Thiam_monoph_kin"/>
    <property type="match status" value="1"/>
</dbReference>
<dbReference type="SUPFAM" id="SSF55326">
    <property type="entry name" value="PurM N-terminal domain-like"/>
    <property type="match status" value="1"/>
</dbReference>
<feature type="binding site" evidence="2">
    <location>
        <position position="136"/>
    </location>
    <ligand>
        <name>ATP</name>
        <dbReference type="ChEBI" id="CHEBI:30616"/>
    </ligand>
</feature>
<feature type="binding site" evidence="2">
    <location>
        <position position="37"/>
    </location>
    <ligand>
        <name>Mg(2+)</name>
        <dbReference type="ChEBI" id="CHEBI:18420"/>
        <label>1</label>
    </ligand>
</feature>
<dbReference type="InterPro" id="IPR016188">
    <property type="entry name" value="PurM-like_N"/>
</dbReference>
<dbReference type="Gene3D" id="3.90.650.10">
    <property type="entry name" value="PurM-like C-terminal domain"/>
    <property type="match status" value="1"/>
</dbReference>
<feature type="binding site" evidence="2">
    <location>
        <position position="248"/>
    </location>
    <ligand>
        <name>substrate</name>
    </ligand>
</feature>
<dbReference type="GO" id="GO:0009030">
    <property type="term" value="F:thiamine-phosphate kinase activity"/>
    <property type="evidence" value="ECO:0007669"/>
    <property type="project" value="UniProtKB-EC"/>
</dbReference>
<dbReference type="NCBIfam" id="TIGR01379">
    <property type="entry name" value="thiL"/>
    <property type="match status" value="1"/>
</dbReference>
<evidence type="ECO:0000313" key="5">
    <source>
        <dbReference type="EMBL" id="MDP1028631.1"/>
    </source>
</evidence>
<comment type="pathway">
    <text evidence="2">Cofactor biosynthesis; thiamine diphosphate biosynthesis; thiamine diphosphate from thiamine phosphate: step 1/1.</text>
</comment>
<dbReference type="RefSeq" id="WP_305174362.1">
    <property type="nucleotide sequence ID" value="NZ_JAUUDS010000011.1"/>
</dbReference>
<dbReference type="InterPro" id="IPR036921">
    <property type="entry name" value="PurM-like_N_sf"/>
</dbReference>
<comment type="function">
    <text evidence="2">Catalyzes the ATP-dependent phosphorylation of thiamine-monophosphate (TMP) to form thiamine-pyrophosphate (TPP), the active form of vitamin B1.</text>
</comment>
<evidence type="ECO:0000256" key="1">
    <source>
        <dbReference type="ARBA" id="ARBA00022977"/>
    </source>
</evidence>
<evidence type="ECO:0000313" key="6">
    <source>
        <dbReference type="Proteomes" id="UP001230685"/>
    </source>
</evidence>
<dbReference type="InterPro" id="IPR010918">
    <property type="entry name" value="PurM-like_C_dom"/>
</dbReference>
<evidence type="ECO:0000259" key="4">
    <source>
        <dbReference type="Pfam" id="PF02769"/>
    </source>
</evidence>
<keyword evidence="2" id="KW-0479">Metal-binding</keyword>
<feature type="binding site" evidence="2">
    <location>
        <position position="37"/>
    </location>
    <ligand>
        <name>Mg(2+)</name>
        <dbReference type="ChEBI" id="CHEBI:18420"/>
        <label>2</label>
    </ligand>
</feature>